<evidence type="ECO:0000259" key="1">
    <source>
        <dbReference type="Pfam" id="PF12728"/>
    </source>
</evidence>
<reference evidence="2 3" key="1">
    <citation type="submission" date="2020-08" db="EMBL/GenBank/DDBJ databases">
        <title>Genomic Encyclopedia of Type Strains, Phase IV (KMG-IV): sequencing the most valuable type-strain genomes for metagenomic binning, comparative biology and taxonomic classification.</title>
        <authorList>
            <person name="Goeker M."/>
        </authorList>
    </citation>
    <scope>NUCLEOTIDE SEQUENCE [LARGE SCALE GENOMIC DNA]</scope>
    <source>
        <strain evidence="2 3">DSM 101791</strain>
    </source>
</reference>
<gene>
    <name evidence="2" type="ORF">HNQ09_003767</name>
</gene>
<comment type="caution">
    <text evidence="2">The sequence shown here is derived from an EMBL/GenBank/DDBJ whole genome shotgun (WGS) entry which is preliminary data.</text>
</comment>
<protein>
    <recommendedName>
        <fullName evidence="1">Helix-turn-helix domain-containing protein</fullName>
    </recommendedName>
</protein>
<dbReference type="Proteomes" id="UP000525389">
    <property type="component" value="Unassembled WGS sequence"/>
</dbReference>
<proteinExistence type="predicted"/>
<accession>A0A7W8GIV3</accession>
<feature type="domain" description="Helix-turn-helix" evidence="1">
    <location>
        <begin position="5"/>
        <end position="53"/>
    </location>
</feature>
<keyword evidence="3" id="KW-1185">Reference proteome</keyword>
<organism evidence="2 3">
    <name type="scientific">Deinococcus budaensis</name>
    <dbReference type="NCBI Taxonomy" id="1665626"/>
    <lineage>
        <taxon>Bacteria</taxon>
        <taxon>Thermotogati</taxon>
        <taxon>Deinococcota</taxon>
        <taxon>Deinococci</taxon>
        <taxon>Deinococcales</taxon>
        <taxon>Deinococcaceae</taxon>
        <taxon>Deinococcus</taxon>
    </lineage>
</organism>
<evidence type="ECO:0000313" key="3">
    <source>
        <dbReference type="Proteomes" id="UP000525389"/>
    </source>
</evidence>
<evidence type="ECO:0000313" key="2">
    <source>
        <dbReference type="EMBL" id="MBB5236293.1"/>
    </source>
</evidence>
<dbReference type="AlphaFoldDB" id="A0A7W8GIV3"/>
<name>A0A7W8GIV3_9DEIO</name>
<sequence length="65" mass="7169">MTQDLLTTEQVAARLGIGAARVRQLVQAGYLKPEPYSPRVHLFQPAAVEAYQNAPKPKRGRPKKG</sequence>
<dbReference type="InterPro" id="IPR041657">
    <property type="entry name" value="HTH_17"/>
</dbReference>
<dbReference type="RefSeq" id="WP_184032027.1">
    <property type="nucleotide sequence ID" value="NZ_JACHFN010000025.1"/>
</dbReference>
<dbReference type="EMBL" id="JACHFN010000025">
    <property type="protein sequence ID" value="MBB5236293.1"/>
    <property type="molecule type" value="Genomic_DNA"/>
</dbReference>
<dbReference type="Pfam" id="PF12728">
    <property type="entry name" value="HTH_17"/>
    <property type="match status" value="1"/>
</dbReference>